<feature type="domain" description="TRPM SLOG" evidence="2">
    <location>
        <begin position="65"/>
        <end position="194"/>
    </location>
</feature>
<dbReference type="AlphaFoldDB" id="A0A5B7ENJ2"/>
<dbReference type="PANTHER" id="PTHR13800:SF1">
    <property type="entry name" value="TRANSIENT RECEPTOR POTENTIAL CATION CHANNEL TRPM"/>
    <property type="match status" value="1"/>
</dbReference>
<evidence type="ECO:0000256" key="1">
    <source>
        <dbReference type="SAM" id="MobiDB-lite"/>
    </source>
</evidence>
<organism evidence="3 4">
    <name type="scientific">Portunus trituberculatus</name>
    <name type="common">Swimming crab</name>
    <name type="synonym">Neptunus trituberculatus</name>
    <dbReference type="NCBI Taxonomy" id="210409"/>
    <lineage>
        <taxon>Eukaryota</taxon>
        <taxon>Metazoa</taxon>
        <taxon>Ecdysozoa</taxon>
        <taxon>Arthropoda</taxon>
        <taxon>Crustacea</taxon>
        <taxon>Multicrustacea</taxon>
        <taxon>Malacostraca</taxon>
        <taxon>Eumalacostraca</taxon>
        <taxon>Eucarida</taxon>
        <taxon>Decapoda</taxon>
        <taxon>Pleocyemata</taxon>
        <taxon>Brachyura</taxon>
        <taxon>Eubrachyura</taxon>
        <taxon>Portunoidea</taxon>
        <taxon>Portunidae</taxon>
        <taxon>Portuninae</taxon>
        <taxon>Portunus</taxon>
    </lineage>
</organism>
<dbReference type="GO" id="GO:0030001">
    <property type="term" value="P:metal ion transport"/>
    <property type="evidence" value="ECO:0007669"/>
    <property type="project" value="TreeGrafter"/>
</dbReference>
<dbReference type="Proteomes" id="UP000324222">
    <property type="component" value="Unassembled WGS sequence"/>
</dbReference>
<dbReference type="OrthoDB" id="301415at2759"/>
<proteinExistence type="predicted"/>
<keyword evidence="4" id="KW-1185">Reference proteome</keyword>
<feature type="compositionally biased region" description="Polar residues" evidence="1">
    <location>
        <begin position="19"/>
        <end position="32"/>
    </location>
</feature>
<dbReference type="InterPro" id="IPR050927">
    <property type="entry name" value="TRPM"/>
</dbReference>
<dbReference type="EMBL" id="VSRR010003344">
    <property type="protein sequence ID" value="MPC35782.1"/>
    <property type="molecule type" value="Genomic_DNA"/>
</dbReference>
<dbReference type="GO" id="GO:0005261">
    <property type="term" value="F:monoatomic cation channel activity"/>
    <property type="evidence" value="ECO:0007669"/>
    <property type="project" value="TreeGrafter"/>
</dbReference>
<reference evidence="3 4" key="1">
    <citation type="submission" date="2019-05" db="EMBL/GenBank/DDBJ databases">
        <title>Another draft genome of Portunus trituberculatus and its Hox gene families provides insights of decapod evolution.</title>
        <authorList>
            <person name="Jeong J.-H."/>
            <person name="Song I."/>
            <person name="Kim S."/>
            <person name="Choi T."/>
            <person name="Kim D."/>
            <person name="Ryu S."/>
            <person name="Kim W."/>
        </authorList>
    </citation>
    <scope>NUCLEOTIDE SEQUENCE [LARGE SCALE GENOMIC DNA]</scope>
    <source>
        <tissue evidence="3">Muscle</tissue>
    </source>
</reference>
<accession>A0A5B7ENJ2</accession>
<dbReference type="PANTHER" id="PTHR13800">
    <property type="entry name" value="TRANSIENT RECEPTOR POTENTIAL CATION CHANNEL, SUBFAMILY M, MEMBER 6"/>
    <property type="match status" value="1"/>
</dbReference>
<protein>
    <submittedName>
        <fullName evidence="3">Transient receptor potential cation channel trpm</fullName>
    </submittedName>
</protein>
<evidence type="ECO:0000259" key="2">
    <source>
        <dbReference type="Pfam" id="PF18139"/>
    </source>
</evidence>
<sequence>MGRQPPCGTEKTFIGVPQDTHSSSPQTPMEFSSSKEAHIPPRLMSVEKRLQHGGKVSDEDKIILQYIRLAHDTRPDNTLQLLTREWGLDLPKLLITVQGGKANFDLQPKLKKVIRKGLLKAAKTTGAWVFTAGTNTGVTRHVGEALVTESSLRVRSGHLVSVGIAPWGIIERRQDLVGRNKDVPYHPINSPKSK</sequence>
<comment type="caution">
    <text evidence="3">The sequence shown here is derived from an EMBL/GenBank/DDBJ whole genome shotgun (WGS) entry which is preliminary data.</text>
</comment>
<dbReference type="InterPro" id="IPR041491">
    <property type="entry name" value="TRPM_SLOG"/>
</dbReference>
<dbReference type="GO" id="GO:0005886">
    <property type="term" value="C:plasma membrane"/>
    <property type="evidence" value="ECO:0007669"/>
    <property type="project" value="TreeGrafter"/>
</dbReference>
<keyword evidence="3" id="KW-0675">Receptor</keyword>
<feature type="region of interest" description="Disordered" evidence="1">
    <location>
        <begin position="1"/>
        <end position="36"/>
    </location>
</feature>
<dbReference type="Pfam" id="PF18139">
    <property type="entry name" value="LSDAT_euk"/>
    <property type="match status" value="1"/>
</dbReference>
<evidence type="ECO:0000313" key="3">
    <source>
        <dbReference type="EMBL" id="MPC35782.1"/>
    </source>
</evidence>
<gene>
    <name evidence="3" type="primary">Trpm_2</name>
    <name evidence="3" type="ORF">E2C01_029217</name>
</gene>
<name>A0A5B7ENJ2_PORTR</name>
<evidence type="ECO:0000313" key="4">
    <source>
        <dbReference type="Proteomes" id="UP000324222"/>
    </source>
</evidence>